<evidence type="ECO:0000256" key="1">
    <source>
        <dbReference type="SAM" id="SignalP"/>
    </source>
</evidence>
<dbReference type="Proteomes" id="UP000199197">
    <property type="component" value="Unassembled WGS sequence"/>
</dbReference>
<keyword evidence="1" id="KW-0732">Signal</keyword>
<protein>
    <recommendedName>
        <fullName evidence="4">DUF3108 domain-containing protein</fullName>
    </recommendedName>
</protein>
<keyword evidence="3" id="KW-1185">Reference proteome</keyword>
<reference evidence="3" key="1">
    <citation type="submission" date="2015-11" db="EMBL/GenBank/DDBJ databases">
        <authorList>
            <person name="Varghese N."/>
        </authorList>
    </citation>
    <scope>NUCLEOTIDE SEQUENCE [LARGE SCALE GENOMIC DNA]</scope>
    <source>
        <strain evidence="3">JGI-23</strain>
    </source>
</reference>
<organism evidence="2 3">
    <name type="scientific">Candidatus Chryseopegocella kryptomonas</name>
    <dbReference type="NCBI Taxonomy" id="1633643"/>
    <lineage>
        <taxon>Bacteria</taxon>
        <taxon>Pseudomonadati</taxon>
        <taxon>Candidatus Kryptoniota</taxon>
        <taxon>Candidatus Chryseopegocella</taxon>
    </lineage>
</organism>
<dbReference type="Pfam" id="PF11306">
    <property type="entry name" value="DUF3108"/>
    <property type="match status" value="1"/>
</dbReference>
<dbReference type="InterPro" id="IPR021457">
    <property type="entry name" value="DUF3108"/>
</dbReference>
<feature type="signal peptide" evidence="1">
    <location>
        <begin position="1"/>
        <end position="21"/>
    </location>
</feature>
<feature type="chain" id="PRO_5006067812" description="DUF3108 domain-containing protein" evidence="1">
    <location>
        <begin position="22"/>
        <end position="272"/>
    </location>
</feature>
<gene>
    <name evidence="2" type="ORF">JGI23_00892</name>
</gene>
<evidence type="ECO:0000313" key="2">
    <source>
        <dbReference type="EMBL" id="CUT00584.1"/>
    </source>
</evidence>
<name>A0A0P1MWV5_9BACT</name>
<dbReference type="AlphaFoldDB" id="A0A0P1MWV5"/>
<proteinExistence type="predicted"/>
<evidence type="ECO:0000313" key="3">
    <source>
        <dbReference type="Proteomes" id="UP000199197"/>
    </source>
</evidence>
<dbReference type="RefSeq" id="WP_092349105.1">
    <property type="nucleotide sequence ID" value="NZ_CZVW01000007.1"/>
</dbReference>
<accession>A0A0P1MWV5</accession>
<sequence>MKFIFLFVLAFKILFSRFESAVEFQQEFEKFDKKFNTSFIQVGEELVYEVKYLFFKLGQIKFTVVDKFIDNGKEFYRVRVKIDSYSVPFVDIHANFDAVFDSRFVAQRYYSEMNEKKYYQSVRYNFVEKSSFYVVEKNYQNFEYNTKGKRVDTVKVMTNYCDGPSLFYYARSNASVQKTMVLPTFIEGVKGITIINFGKKKTKIKIDALNRPIEAYEIDGKASYVGFFGLTGDFTGWISADEKAIPLKGKLKVIVGSVIVELKSWNFDWKPA</sequence>
<dbReference type="EMBL" id="CZVW01000007">
    <property type="protein sequence ID" value="CUT00584.1"/>
    <property type="molecule type" value="Genomic_DNA"/>
</dbReference>
<evidence type="ECO:0008006" key="4">
    <source>
        <dbReference type="Google" id="ProtNLM"/>
    </source>
</evidence>
<dbReference type="OrthoDB" id="9808473at2"/>